<name>A0A1U7V0Y2_NICSY</name>
<organism evidence="1 2">
    <name type="scientific">Nicotiana sylvestris</name>
    <name type="common">Wood tobacco</name>
    <name type="synonym">South American tobacco</name>
    <dbReference type="NCBI Taxonomy" id="4096"/>
    <lineage>
        <taxon>Eukaryota</taxon>
        <taxon>Viridiplantae</taxon>
        <taxon>Streptophyta</taxon>
        <taxon>Embryophyta</taxon>
        <taxon>Tracheophyta</taxon>
        <taxon>Spermatophyta</taxon>
        <taxon>Magnoliopsida</taxon>
        <taxon>eudicotyledons</taxon>
        <taxon>Gunneridae</taxon>
        <taxon>Pentapetalae</taxon>
        <taxon>asterids</taxon>
        <taxon>lamiids</taxon>
        <taxon>Solanales</taxon>
        <taxon>Solanaceae</taxon>
        <taxon>Nicotianoideae</taxon>
        <taxon>Nicotianeae</taxon>
        <taxon>Nicotiana</taxon>
    </lineage>
</organism>
<dbReference type="eggNOG" id="KOG0017">
    <property type="taxonomic scope" value="Eukaryota"/>
</dbReference>
<reference evidence="1" key="1">
    <citation type="journal article" date="2013" name="Genome Biol.">
        <title>Reference genomes and transcriptomes of Nicotiana sylvestris and Nicotiana tomentosiformis.</title>
        <authorList>
            <person name="Sierro N."/>
            <person name="Battey J.N."/>
            <person name="Ouadi S."/>
            <person name="Bovet L."/>
            <person name="Goepfert S."/>
            <person name="Bakaher N."/>
            <person name="Peitsch M.C."/>
            <person name="Ivanov N.V."/>
        </authorList>
    </citation>
    <scope>NUCLEOTIDE SEQUENCE [LARGE SCALE GENOMIC DNA]</scope>
</reference>
<dbReference type="Proteomes" id="UP000189701">
    <property type="component" value="Unplaced"/>
</dbReference>
<evidence type="ECO:0000313" key="1">
    <source>
        <dbReference type="Proteomes" id="UP000189701"/>
    </source>
</evidence>
<dbReference type="PANTHER" id="PTHR48475">
    <property type="entry name" value="RIBONUCLEASE H"/>
    <property type="match status" value="1"/>
</dbReference>
<dbReference type="PANTHER" id="PTHR48475:SF1">
    <property type="entry name" value="RNASE H TYPE-1 DOMAIN-CONTAINING PROTEIN"/>
    <property type="match status" value="1"/>
</dbReference>
<sequence length="131" mass="15180">MLPEVLWVYQTTSKSITGATMFSLVYGVEALIPVEVGEPRFRFRYTMEESNHKAMNTSLELLDERREASLVRMAAQKQRIERYWIVNSNHFQTVQIVAFHVYVAVAFSLFKFSTSYCANFSFGPGRINRQP</sequence>
<keyword evidence="1" id="KW-1185">Reference proteome</keyword>
<protein>
    <submittedName>
        <fullName evidence="2">Uncharacterized protein LOC104211296</fullName>
    </submittedName>
</protein>
<evidence type="ECO:0000313" key="2">
    <source>
        <dbReference type="RefSeq" id="XP_009758636.1"/>
    </source>
</evidence>
<dbReference type="RefSeq" id="XP_009758636.1">
    <property type="nucleotide sequence ID" value="XM_009760334.1"/>
</dbReference>
<reference evidence="2" key="2">
    <citation type="submission" date="2025-08" db="UniProtKB">
        <authorList>
            <consortium name="RefSeq"/>
        </authorList>
    </citation>
    <scope>IDENTIFICATION</scope>
    <source>
        <tissue evidence="2">Leaf</tissue>
    </source>
</reference>
<proteinExistence type="predicted"/>
<dbReference type="AlphaFoldDB" id="A0A1U7V0Y2"/>
<feature type="non-terminal residue" evidence="2">
    <location>
        <position position="131"/>
    </location>
</feature>
<gene>
    <name evidence="2" type="primary">LOC104211296</name>
</gene>
<accession>A0A1U7V0Y2</accession>